<comment type="caution">
    <text evidence="2">The sequence shown here is derived from an EMBL/GenBank/DDBJ whole genome shotgun (WGS) entry which is preliminary data.</text>
</comment>
<protein>
    <submittedName>
        <fullName evidence="2">Uncharacterized protein</fullName>
    </submittedName>
</protein>
<gene>
    <name evidence="2" type="ORF">J1605_022439</name>
</gene>
<feature type="compositionally biased region" description="Basic and acidic residues" evidence="1">
    <location>
        <begin position="70"/>
        <end position="86"/>
    </location>
</feature>
<dbReference type="AlphaFoldDB" id="A0AB34HAP3"/>
<organism evidence="2 3">
    <name type="scientific">Eschrichtius robustus</name>
    <name type="common">California gray whale</name>
    <name type="synonym">Eschrichtius gibbosus</name>
    <dbReference type="NCBI Taxonomy" id="9764"/>
    <lineage>
        <taxon>Eukaryota</taxon>
        <taxon>Metazoa</taxon>
        <taxon>Chordata</taxon>
        <taxon>Craniata</taxon>
        <taxon>Vertebrata</taxon>
        <taxon>Euteleostomi</taxon>
        <taxon>Mammalia</taxon>
        <taxon>Eutheria</taxon>
        <taxon>Laurasiatheria</taxon>
        <taxon>Artiodactyla</taxon>
        <taxon>Whippomorpha</taxon>
        <taxon>Cetacea</taxon>
        <taxon>Mysticeti</taxon>
        <taxon>Eschrichtiidae</taxon>
        <taxon>Eschrichtius</taxon>
    </lineage>
</organism>
<proteinExistence type="predicted"/>
<reference evidence="2 3" key="1">
    <citation type="submission" date="2022-11" db="EMBL/GenBank/DDBJ databases">
        <title>Whole genome sequence of Eschrichtius robustus ER-17-0199.</title>
        <authorList>
            <person name="Bruniche-Olsen A."/>
            <person name="Black A.N."/>
            <person name="Fields C.J."/>
            <person name="Walden K."/>
            <person name="Dewoody J.A."/>
        </authorList>
    </citation>
    <scope>NUCLEOTIDE SEQUENCE [LARGE SCALE GENOMIC DNA]</scope>
    <source>
        <strain evidence="2">ER-17-0199</strain>
        <tissue evidence="2">Blubber</tissue>
    </source>
</reference>
<feature type="compositionally biased region" description="Basic and acidic residues" evidence="1">
    <location>
        <begin position="126"/>
        <end position="136"/>
    </location>
</feature>
<evidence type="ECO:0000313" key="3">
    <source>
        <dbReference type="Proteomes" id="UP001159641"/>
    </source>
</evidence>
<dbReference type="EMBL" id="JAIQCJ010001565">
    <property type="protein sequence ID" value="KAJ8788694.1"/>
    <property type="molecule type" value="Genomic_DNA"/>
</dbReference>
<evidence type="ECO:0000256" key="1">
    <source>
        <dbReference type="SAM" id="MobiDB-lite"/>
    </source>
</evidence>
<accession>A0AB34HAP3</accession>
<name>A0AB34HAP3_ESCRO</name>
<evidence type="ECO:0000313" key="2">
    <source>
        <dbReference type="EMBL" id="KAJ8788694.1"/>
    </source>
</evidence>
<keyword evidence="3" id="KW-1185">Reference proteome</keyword>
<feature type="region of interest" description="Disordered" evidence="1">
    <location>
        <begin position="50"/>
        <end position="167"/>
    </location>
</feature>
<feature type="compositionally biased region" description="Polar residues" evidence="1">
    <location>
        <begin position="147"/>
        <end position="159"/>
    </location>
</feature>
<feature type="region of interest" description="Disordered" evidence="1">
    <location>
        <begin position="1"/>
        <end position="27"/>
    </location>
</feature>
<dbReference type="Proteomes" id="UP001159641">
    <property type="component" value="Unassembled WGS sequence"/>
</dbReference>
<sequence>MGLGEGAGSAPRAQPLHQLRGPVPRSGIAGPPCACLAWRAVGEDARIGKEAASARGVRNRQAGDAFPQRSHRDSACTRLPPPRERQGLWPPGPASQGSASLPSQRPAVREELRKAGTGAGGGAGWERSREHRGCTDKKHRMAGERSAVTSLFGQSTGLTAPQREDIH</sequence>